<dbReference type="OrthoDB" id="9900537at2759"/>
<evidence type="ECO:0000256" key="1">
    <source>
        <dbReference type="ARBA" id="ARBA00022670"/>
    </source>
</evidence>
<evidence type="ECO:0000256" key="3">
    <source>
        <dbReference type="ARBA" id="ARBA00022801"/>
    </source>
</evidence>
<sequence>GSLSVDVATATEVTLKDKQVTLIPTEVYGPMYSTFSLAGGLLMGRSSTSKQGVIVIPGVIDADFTGQVKIMAYALQPPVTIPKGSKIAQIIAVENFLQHRMCPRQLTEKLRKDRGFGSTGHDVFFTLDMKSRPQQKIQLQRSNSCVQIEPMLDTGADVTIIS</sequence>
<dbReference type="InterPro" id="IPR021109">
    <property type="entry name" value="Peptidase_aspartic_dom_sf"/>
</dbReference>
<evidence type="ECO:0000259" key="4">
    <source>
        <dbReference type="PROSITE" id="PS50175"/>
    </source>
</evidence>
<dbReference type="PANTHER" id="PTHR19422">
    <property type="entry name" value="GAG RETROVIRAL POLYPROTEIN"/>
    <property type="match status" value="1"/>
</dbReference>
<dbReference type="EMBL" id="VXAX01005384">
    <property type="protein sequence ID" value="NXL78109.1"/>
    <property type="molecule type" value="Genomic_DNA"/>
</dbReference>
<keyword evidence="1" id="KW-0645">Protease</keyword>
<keyword evidence="6" id="KW-1185">Reference proteome</keyword>
<dbReference type="InterPro" id="IPR051592">
    <property type="entry name" value="HERV-K_Pro_peptidase_A2"/>
</dbReference>
<dbReference type="GO" id="GO:0006508">
    <property type="term" value="P:proteolysis"/>
    <property type="evidence" value="ECO:0007669"/>
    <property type="project" value="UniProtKB-KW"/>
</dbReference>
<proteinExistence type="predicted"/>
<dbReference type="PROSITE" id="PS50175">
    <property type="entry name" value="ASP_PROT_RETROV"/>
    <property type="match status" value="1"/>
</dbReference>
<dbReference type="InterPro" id="IPR001995">
    <property type="entry name" value="Peptidase_A2_cat"/>
</dbReference>
<evidence type="ECO:0000256" key="2">
    <source>
        <dbReference type="ARBA" id="ARBA00022750"/>
    </source>
</evidence>
<dbReference type="GO" id="GO:0006226">
    <property type="term" value="P:dUMP biosynthetic process"/>
    <property type="evidence" value="ECO:0007669"/>
    <property type="project" value="UniProtKB-UniPathway"/>
</dbReference>
<feature type="non-terminal residue" evidence="5">
    <location>
        <position position="1"/>
    </location>
</feature>
<evidence type="ECO:0000313" key="5">
    <source>
        <dbReference type="EMBL" id="NXL78109.1"/>
    </source>
</evidence>
<keyword evidence="3" id="KW-0378">Hydrolase</keyword>
<protein>
    <submittedName>
        <fullName evidence="5">POK9 protein</fullName>
    </submittedName>
</protein>
<dbReference type="Gene3D" id="2.70.40.10">
    <property type="match status" value="1"/>
</dbReference>
<dbReference type="Proteomes" id="UP000558164">
    <property type="component" value="Unassembled WGS sequence"/>
</dbReference>
<dbReference type="GO" id="GO:0004190">
    <property type="term" value="F:aspartic-type endopeptidase activity"/>
    <property type="evidence" value="ECO:0007669"/>
    <property type="project" value="UniProtKB-KW"/>
</dbReference>
<accession>A0A7L0VGH4</accession>
<dbReference type="PANTHER" id="PTHR19422:SF123">
    <property type="entry name" value="RT1 CLASS I, LOCUS CE15"/>
    <property type="match status" value="1"/>
</dbReference>
<evidence type="ECO:0000313" key="6">
    <source>
        <dbReference type="Proteomes" id="UP000558164"/>
    </source>
</evidence>
<comment type="caution">
    <text evidence="5">The sequence shown here is derived from an EMBL/GenBank/DDBJ whole genome shotgun (WGS) entry which is preliminary data.</text>
</comment>
<dbReference type="AlphaFoldDB" id="A0A7L0VGH4"/>
<gene>
    <name evidence="5" type="primary">Ervk9</name>
    <name evidence="5" type="ORF">LEPASP_R06870</name>
</gene>
<dbReference type="Pfam" id="PF00692">
    <property type="entry name" value="dUTPase"/>
    <property type="match status" value="1"/>
</dbReference>
<dbReference type="InterPro" id="IPR029054">
    <property type="entry name" value="dUTPase-like"/>
</dbReference>
<dbReference type="CDD" id="cd07557">
    <property type="entry name" value="trimeric_dUTPase"/>
    <property type="match status" value="1"/>
</dbReference>
<dbReference type="SUPFAM" id="SSF51283">
    <property type="entry name" value="dUTPase-like"/>
    <property type="match status" value="1"/>
</dbReference>
<name>A0A7L0VGH4_9PASE</name>
<organism evidence="5 6">
    <name type="scientific">Leptocoma aspasia</name>
    <dbReference type="NCBI Taxonomy" id="2585812"/>
    <lineage>
        <taxon>Eukaryota</taxon>
        <taxon>Metazoa</taxon>
        <taxon>Chordata</taxon>
        <taxon>Craniata</taxon>
        <taxon>Vertebrata</taxon>
        <taxon>Euteleostomi</taxon>
        <taxon>Archelosauria</taxon>
        <taxon>Archosauria</taxon>
        <taxon>Dinosauria</taxon>
        <taxon>Saurischia</taxon>
        <taxon>Theropoda</taxon>
        <taxon>Coelurosauria</taxon>
        <taxon>Aves</taxon>
        <taxon>Neognathae</taxon>
        <taxon>Neoaves</taxon>
        <taxon>Telluraves</taxon>
        <taxon>Australaves</taxon>
        <taxon>Passeriformes</taxon>
        <taxon>Passeroidea</taxon>
        <taxon>Nectariniidae</taxon>
        <taxon>Leptocoma</taxon>
    </lineage>
</organism>
<keyword evidence="2" id="KW-0064">Aspartyl protease</keyword>
<feature type="non-terminal residue" evidence="5">
    <location>
        <position position="162"/>
    </location>
</feature>
<dbReference type="UniPathway" id="UPA00610">
    <property type="reaction ID" value="UER00666"/>
</dbReference>
<feature type="domain" description="Peptidase A2" evidence="4">
    <location>
        <begin position="148"/>
        <end position="162"/>
    </location>
</feature>
<dbReference type="InterPro" id="IPR033704">
    <property type="entry name" value="dUTPase_trimeric"/>
</dbReference>
<reference evidence="5 6" key="1">
    <citation type="submission" date="2019-09" db="EMBL/GenBank/DDBJ databases">
        <title>Bird 10,000 Genomes (B10K) Project - Family phase.</title>
        <authorList>
            <person name="Zhang G."/>
        </authorList>
    </citation>
    <scope>NUCLEOTIDE SEQUENCE [LARGE SCALE GENOMIC DNA]</scope>
    <source>
        <strain evidence="5">B10K-DU-001-35</strain>
        <tissue evidence="5">Muscle</tissue>
    </source>
</reference>
<dbReference type="Gene3D" id="2.40.70.10">
    <property type="entry name" value="Acid Proteases"/>
    <property type="match status" value="1"/>
</dbReference>
<dbReference type="InterPro" id="IPR036157">
    <property type="entry name" value="dUTPase-like_sf"/>
</dbReference>